<keyword evidence="4" id="KW-1185">Reference proteome</keyword>
<reference evidence="3 4" key="1">
    <citation type="journal article" date="2019" name="Genome Biol. Evol.">
        <title>Insights into the evolution of the New World diploid cottons (Gossypium, subgenus Houzingenia) based on genome sequencing.</title>
        <authorList>
            <person name="Grover C.E."/>
            <person name="Arick M.A. 2nd"/>
            <person name="Thrash A."/>
            <person name="Conover J.L."/>
            <person name="Sanders W.S."/>
            <person name="Peterson D.G."/>
            <person name="Frelichowski J.E."/>
            <person name="Scheffler J.A."/>
            <person name="Scheffler B.E."/>
            <person name="Wendel J.F."/>
        </authorList>
    </citation>
    <scope>NUCLEOTIDE SEQUENCE [LARGE SCALE GENOMIC DNA]</scope>
    <source>
        <strain evidence="3">27</strain>
        <tissue evidence="3">Leaf</tissue>
    </source>
</reference>
<evidence type="ECO:0000313" key="3">
    <source>
        <dbReference type="EMBL" id="MBA0614954.1"/>
    </source>
</evidence>
<dbReference type="PANTHER" id="PTHR48200">
    <property type="entry name" value="PROTEIN, PUTATIVE-RELATED"/>
    <property type="match status" value="1"/>
</dbReference>
<accession>A0A7J8RM91</accession>
<dbReference type="PANTHER" id="PTHR48200:SF1">
    <property type="entry name" value="AMINOTRANSFERASE-LIKE PLANT MOBILE DOMAIN-CONTAINING PROTEIN"/>
    <property type="match status" value="1"/>
</dbReference>
<dbReference type="EMBL" id="JABFAC010000006">
    <property type="protein sequence ID" value="MBA0614954.1"/>
    <property type="molecule type" value="Genomic_DNA"/>
</dbReference>
<dbReference type="Pfam" id="PF24924">
    <property type="entry name" value="DUF7745"/>
    <property type="match status" value="1"/>
</dbReference>
<proteinExistence type="predicted"/>
<dbReference type="Proteomes" id="UP000593561">
    <property type="component" value="Unassembled WGS sequence"/>
</dbReference>
<dbReference type="InterPro" id="IPR056647">
    <property type="entry name" value="DUF7745"/>
</dbReference>
<keyword evidence="1" id="KW-0812">Transmembrane</keyword>
<feature type="transmembrane region" description="Helical" evidence="1">
    <location>
        <begin position="33"/>
        <end position="51"/>
    </location>
</feature>
<organism evidence="3 4">
    <name type="scientific">Gossypium davidsonii</name>
    <name type="common">Davidson's cotton</name>
    <name type="synonym">Gossypium klotzschianum subsp. davidsonii</name>
    <dbReference type="NCBI Taxonomy" id="34287"/>
    <lineage>
        <taxon>Eukaryota</taxon>
        <taxon>Viridiplantae</taxon>
        <taxon>Streptophyta</taxon>
        <taxon>Embryophyta</taxon>
        <taxon>Tracheophyta</taxon>
        <taxon>Spermatophyta</taxon>
        <taxon>Magnoliopsida</taxon>
        <taxon>eudicotyledons</taxon>
        <taxon>Gunneridae</taxon>
        <taxon>Pentapetalae</taxon>
        <taxon>rosids</taxon>
        <taxon>malvids</taxon>
        <taxon>Malvales</taxon>
        <taxon>Malvaceae</taxon>
        <taxon>Malvoideae</taxon>
        <taxon>Gossypium</taxon>
    </lineage>
</organism>
<evidence type="ECO:0000259" key="2">
    <source>
        <dbReference type="Pfam" id="PF24924"/>
    </source>
</evidence>
<evidence type="ECO:0000256" key="1">
    <source>
        <dbReference type="SAM" id="Phobius"/>
    </source>
</evidence>
<protein>
    <recommendedName>
        <fullName evidence="2">DUF7745 domain-containing protein</fullName>
    </recommendedName>
</protein>
<sequence>MAILQNLQEEDVEWRAAWMIPNEILYRCGDFDWVPFLEIWGAVVYALFLVLRQYRSRQFIPVTQRLAQCEFSYKGDNYKKKVCEISNACNQTRRMKILAVNLLTTPEYSWCSELGRKIKQLEEEKMHLGLDVDIHKLEAEKLRKGKKKAEEIWTNYLREVMNSGKSSSIVLKARLEKETTLWAKLWLKYEK</sequence>
<keyword evidence="1" id="KW-0472">Membrane</keyword>
<comment type="caution">
    <text evidence="3">The sequence shown here is derived from an EMBL/GenBank/DDBJ whole genome shotgun (WGS) entry which is preliminary data.</text>
</comment>
<name>A0A7J8RM91_GOSDV</name>
<evidence type="ECO:0000313" key="4">
    <source>
        <dbReference type="Proteomes" id="UP000593561"/>
    </source>
</evidence>
<gene>
    <name evidence="3" type="ORF">Godav_015165</name>
</gene>
<dbReference type="AlphaFoldDB" id="A0A7J8RM91"/>
<feature type="domain" description="DUF7745" evidence="2">
    <location>
        <begin position="4"/>
        <end position="95"/>
    </location>
</feature>
<keyword evidence="1" id="KW-1133">Transmembrane helix</keyword>